<evidence type="ECO:0000259" key="4">
    <source>
        <dbReference type="Pfam" id="PF08241"/>
    </source>
</evidence>
<evidence type="ECO:0000256" key="1">
    <source>
        <dbReference type="ARBA" id="ARBA00022603"/>
    </source>
</evidence>
<comment type="caution">
    <text evidence="6">The sequence shown here is derived from an EMBL/GenBank/DDBJ whole genome shotgun (WGS) entry which is preliminary data.</text>
</comment>
<organism evidence="6 7">
    <name type="scientific">Effrenium voratum</name>
    <dbReference type="NCBI Taxonomy" id="2562239"/>
    <lineage>
        <taxon>Eukaryota</taxon>
        <taxon>Sar</taxon>
        <taxon>Alveolata</taxon>
        <taxon>Dinophyceae</taxon>
        <taxon>Suessiales</taxon>
        <taxon>Symbiodiniaceae</taxon>
        <taxon>Effrenium</taxon>
    </lineage>
</organism>
<feature type="domain" description="Serine aminopeptidase S33" evidence="5">
    <location>
        <begin position="485"/>
        <end position="687"/>
    </location>
</feature>
<keyword evidence="2" id="KW-0808">Transferase</keyword>
<feature type="region of interest" description="Disordered" evidence="3">
    <location>
        <begin position="17"/>
        <end position="72"/>
    </location>
</feature>
<feature type="compositionally biased region" description="Low complexity" evidence="3">
    <location>
        <begin position="49"/>
        <end position="59"/>
    </location>
</feature>
<evidence type="ECO:0000313" key="7">
    <source>
        <dbReference type="Proteomes" id="UP001178507"/>
    </source>
</evidence>
<name>A0AA36IGP5_9DINO</name>
<sequence>MRRLLTQARVLRLFPRMSGSEAEASAARPEVGGRPARQGGKRSKKKAAQAETAGYAATGRHGPSGQELRGPEQRTTVLEAPDEEFENPLRTPGIEAENVHKVYDAIASHWNHTRYKAWPKVEAFVLSLPKGSLVADLGCGNGKNLPHAKAAGCFPIASDISAPLARIAAEEHGTCCMVADCLAAPLRGGAFDAVLSIAVLHHLSTPARRVQALREGARLLRCGGLFLVYCWSYEQDQRSRSRHRFEAQDVLVPWSFRTPGVKKAKDAGPEEPEGWEQQPPVCQRYCHVYREGELEELLQEVPELELVSSYFDTGNWCAIAKRRKLEELQLHEAIGRSQPRHARSDRPDFLADSYHLGFQRLSPDPSPMSSHVRRALARCERCPDGVETNEALLSLWLGDYATAQAKMEGPAAAALRELTKQMPRAEAAGAAFVRRRMEAPRAAAAARAVQLCSGALPARDGTALGYVLLLKEASAPLVVRWGGNAELAGLAAQSELQDLVASGLAEMLLLDFRGFGWSGGSPAMATLRSDAQDAMHALPAVLQEHGRDPEAHRGVVLFGRSIGSLCALHCAMLGYGEALVLDSPVTCQWPLEALPWAPLASSLPPLKEASRTRVCLCCRRPAARQSQSAWERCQLATEDLLQCLEMPLLYINGTADVVCPAEHARECFLAAGAAEKQFLLLEGLGHNEVSGSEQYRQALQEFLLRAKSAALPASPASPALPDDRKLRNYKIVISKETRSIPLAKFREVFQGAEPEDIATPLDQLCATFAVSEKPWHRAHRALQAFGSKP</sequence>
<dbReference type="Proteomes" id="UP001178507">
    <property type="component" value="Unassembled WGS sequence"/>
</dbReference>
<dbReference type="EMBL" id="CAUJNA010001524">
    <property type="protein sequence ID" value="CAJ1387456.1"/>
    <property type="molecule type" value="Genomic_DNA"/>
</dbReference>
<evidence type="ECO:0000259" key="5">
    <source>
        <dbReference type="Pfam" id="PF12146"/>
    </source>
</evidence>
<gene>
    <name evidence="6" type="ORF">EVOR1521_LOCUS13534</name>
</gene>
<keyword evidence="7" id="KW-1185">Reference proteome</keyword>
<dbReference type="InterPro" id="IPR029063">
    <property type="entry name" value="SAM-dependent_MTases_sf"/>
</dbReference>
<accession>A0AA36IGP5</accession>
<dbReference type="GO" id="GO:0005634">
    <property type="term" value="C:nucleus"/>
    <property type="evidence" value="ECO:0007669"/>
    <property type="project" value="TreeGrafter"/>
</dbReference>
<dbReference type="GO" id="GO:0106335">
    <property type="term" value="F:tRNA (5-carboxymethyluridine(34)-5-O)-methyltransferase activity"/>
    <property type="evidence" value="ECO:0007669"/>
    <property type="project" value="TreeGrafter"/>
</dbReference>
<dbReference type="InterPro" id="IPR013216">
    <property type="entry name" value="Methyltransf_11"/>
</dbReference>
<feature type="domain" description="Methyltransferase type 11" evidence="4">
    <location>
        <begin position="136"/>
        <end position="227"/>
    </location>
</feature>
<dbReference type="SUPFAM" id="SSF53474">
    <property type="entry name" value="alpha/beta-Hydrolases"/>
    <property type="match status" value="1"/>
</dbReference>
<dbReference type="InterPro" id="IPR022742">
    <property type="entry name" value="Hydrolase_4"/>
</dbReference>
<evidence type="ECO:0000313" key="6">
    <source>
        <dbReference type="EMBL" id="CAJ1387456.1"/>
    </source>
</evidence>
<dbReference type="Gene3D" id="3.40.50.1820">
    <property type="entry name" value="alpha/beta hydrolase"/>
    <property type="match status" value="1"/>
</dbReference>
<reference evidence="6" key="1">
    <citation type="submission" date="2023-08" db="EMBL/GenBank/DDBJ databases">
        <authorList>
            <person name="Chen Y."/>
            <person name="Shah S."/>
            <person name="Dougan E. K."/>
            <person name="Thang M."/>
            <person name="Chan C."/>
        </authorList>
    </citation>
    <scope>NUCLEOTIDE SEQUENCE</scope>
</reference>
<dbReference type="SUPFAM" id="SSF53335">
    <property type="entry name" value="S-adenosyl-L-methionine-dependent methyltransferases"/>
    <property type="match status" value="1"/>
</dbReference>
<dbReference type="GO" id="GO:0030488">
    <property type="term" value="P:tRNA methylation"/>
    <property type="evidence" value="ECO:0007669"/>
    <property type="project" value="TreeGrafter"/>
</dbReference>
<dbReference type="Gene3D" id="3.40.50.150">
    <property type="entry name" value="Vaccinia Virus protein VP39"/>
    <property type="match status" value="1"/>
</dbReference>
<dbReference type="CDD" id="cd02440">
    <property type="entry name" value="AdoMet_MTases"/>
    <property type="match status" value="1"/>
</dbReference>
<dbReference type="Pfam" id="PF08241">
    <property type="entry name" value="Methyltransf_11"/>
    <property type="match status" value="1"/>
</dbReference>
<dbReference type="PANTHER" id="PTHR13069">
    <property type="entry name" value="ALKYLATED DNA REPAIR PROTEIN ALKB HOMOLOG 8"/>
    <property type="match status" value="1"/>
</dbReference>
<dbReference type="PANTHER" id="PTHR13069:SF21">
    <property type="entry name" value="ALKYLATED DNA REPAIR PROTEIN ALKB HOMOLOG 8"/>
    <property type="match status" value="1"/>
</dbReference>
<protein>
    <submittedName>
        <fullName evidence="6">Uncharacterized protein</fullName>
    </submittedName>
</protein>
<dbReference type="Pfam" id="PF12146">
    <property type="entry name" value="Hydrolase_4"/>
    <property type="match status" value="1"/>
</dbReference>
<evidence type="ECO:0000256" key="2">
    <source>
        <dbReference type="ARBA" id="ARBA00022679"/>
    </source>
</evidence>
<evidence type="ECO:0000256" key="3">
    <source>
        <dbReference type="SAM" id="MobiDB-lite"/>
    </source>
</evidence>
<dbReference type="GO" id="GO:0005737">
    <property type="term" value="C:cytoplasm"/>
    <property type="evidence" value="ECO:0007669"/>
    <property type="project" value="TreeGrafter"/>
</dbReference>
<proteinExistence type="predicted"/>
<keyword evidence="1" id="KW-0489">Methyltransferase</keyword>
<dbReference type="GO" id="GO:0000049">
    <property type="term" value="F:tRNA binding"/>
    <property type="evidence" value="ECO:0007669"/>
    <property type="project" value="TreeGrafter"/>
</dbReference>
<dbReference type="AlphaFoldDB" id="A0AA36IGP5"/>
<dbReference type="GO" id="GO:0008757">
    <property type="term" value="F:S-adenosylmethionine-dependent methyltransferase activity"/>
    <property type="evidence" value="ECO:0007669"/>
    <property type="project" value="InterPro"/>
</dbReference>
<dbReference type="InterPro" id="IPR029058">
    <property type="entry name" value="AB_hydrolase_fold"/>
</dbReference>
<dbReference type="GO" id="GO:0002098">
    <property type="term" value="P:tRNA wobble uridine modification"/>
    <property type="evidence" value="ECO:0007669"/>
    <property type="project" value="TreeGrafter"/>
</dbReference>
<dbReference type="InterPro" id="IPR051422">
    <property type="entry name" value="AlkB_tRNA_MeTrf/Diox"/>
</dbReference>